<dbReference type="EMBL" id="MCRJ01000039">
    <property type="protein sequence ID" value="ODN70778.1"/>
    <property type="molecule type" value="Genomic_DNA"/>
</dbReference>
<keyword evidence="1" id="KW-0472">Membrane</keyword>
<keyword evidence="4" id="KW-1185">Reference proteome</keyword>
<feature type="domain" description="EamA" evidence="2">
    <location>
        <begin position="178"/>
        <end position="304"/>
    </location>
</feature>
<feature type="transmembrane region" description="Helical" evidence="1">
    <location>
        <begin position="236"/>
        <end position="255"/>
    </location>
</feature>
<dbReference type="AlphaFoldDB" id="A0A1E3H375"/>
<feature type="transmembrane region" description="Helical" evidence="1">
    <location>
        <begin position="105"/>
        <end position="122"/>
    </location>
</feature>
<reference evidence="3 4" key="1">
    <citation type="submission" date="2016-07" db="EMBL/GenBank/DDBJ databases">
        <title>Draft Genome Sequence of Methylobrevis pamukkalensis PK2.</title>
        <authorList>
            <person name="Vasilenko O.V."/>
            <person name="Doronina N.V."/>
            <person name="Shmareva M.N."/>
            <person name="Tarlachkov S.V."/>
            <person name="Mustakhimov I."/>
            <person name="Trotsenko Y.A."/>
        </authorList>
    </citation>
    <scope>NUCLEOTIDE SEQUENCE [LARGE SCALE GENOMIC DNA]</scope>
    <source>
        <strain evidence="3 4">PK2</strain>
    </source>
</reference>
<name>A0A1E3H375_9HYPH</name>
<dbReference type="SUPFAM" id="SSF103481">
    <property type="entry name" value="Multidrug resistance efflux transporter EmrE"/>
    <property type="match status" value="2"/>
</dbReference>
<dbReference type="InterPro" id="IPR037185">
    <property type="entry name" value="EmrE-like"/>
</dbReference>
<proteinExistence type="predicted"/>
<sequence>MTLILQSSADGPAPGDPAAVARAREADGRMRMRQRLAGIGLMALTMLMFATLDMSAKLAASHLPTLEVIWFRYAVHFALVVVLLNPVRAPGAWRMNNPRLQVLRALMLTANTSLNFIALGYLQLTQTVSIMFLSPLLIAMLSALFLKEHVGPRRWAAIFTGFVGVLVVSRPGFGDFHWAMLVSLGSVTCYALYVLLTRHLGQSETPGSLILVSAAVPTLLLAPLLPAVWVWPSDPLTILLLVGLGVLGGGGHYLLILAHRKVAASVLAPVTYTQIVWMVSLGYFVFGDVPDLWTLIGAGIVIASGLYLLQRERIRTPHDAGRSFGT</sequence>
<evidence type="ECO:0000256" key="1">
    <source>
        <dbReference type="SAM" id="Phobius"/>
    </source>
</evidence>
<evidence type="ECO:0000313" key="4">
    <source>
        <dbReference type="Proteomes" id="UP000094622"/>
    </source>
</evidence>
<keyword evidence="1" id="KW-0812">Transmembrane</keyword>
<dbReference type="Pfam" id="PF00892">
    <property type="entry name" value="EamA"/>
    <property type="match status" value="2"/>
</dbReference>
<feature type="transmembrane region" description="Helical" evidence="1">
    <location>
        <begin position="128"/>
        <end position="146"/>
    </location>
</feature>
<dbReference type="InterPro" id="IPR000620">
    <property type="entry name" value="EamA_dom"/>
</dbReference>
<dbReference type="PANTHER" id="PTHR22911:SF103">
    <property type="entry name" value="BLR2811 PROTEIN"/>
    <property type="match status" value="1"/>
</dbReference>
<evidence type="ECO:0000313" key="3">
    <source>
        <dbReference type="EMBL" id="ODN70778.1"/>
    </source>
</evidence>
<dbReference type="RefSeq" id="WP_245293987.1">
    <property type="nucleotide sequence ID" value="NZ_MCRJ01000039.1"/>
</dbReference>
<organism evidence="3 4">
    <name type="scientific">Methylobrevis pamukkalensis</name>
    <dbReference type="NCBI Taxonomy" id="1439726"/>
    <lineage>
        <taxon>Bacteria</taxon>
        <taxon>Pseudomonadati</taxon>
        <taxon>Pseudomonadota</taxon>
        <taxon>Alphaproteobacteria</taxon>
        <taxon>Hyphomicrobiales</taxon>
        <taxon>Pleomorphomonadaceae</taxon>
        <taxon>Methylobrevis</taxon>
    </lineage>
</organism>
<feature type="transmembrane region" description="Helical" evidence="1">
    <location>
        <begin position="155"/>
        <end position="172"/>
    </location>
</feature>
<feature type="transmembrane region" description="Helical" evidence="1">
    <location>
        <begin position="178"/>
        <end position="196"/>
    </location>
</feature>
<feature type="transmembrane region" description="Helical" evidence="1">
    <location>
        <begin position="262"/>
        <end position="286"/>
    </location>
</feature>
<dbReference type="Gene3D" id="1.10.3730.20">
    <property type="match status" value="1"/>
</dbReference>
<protein>
    <submittedName>
        <fullName evidence="3">EamA-like transporter family protein</fullName>
    </submittedName>
</protein>
<feature type="transmembrane region" description="Helical" evidence="1">
    <location>
        <begin position="36"/>
        <end position="56"/>
    </location>
</feature>
<feature type="transmembrane region" description="Helical" evidence="1">
    <location>
        <begin position="292"/>
        <end position="309"/>
    </location>
</feature>
<evidence type="ECO:0000259" key="2">
    <source>
        <dbReference type="Pfam" id="PF00892"/>
    </source>
</evidence>
<feature type="transmembrane region" description="Helical" evidence="1">
    <location>
        <begin position="68"/>
        <end position="84"/>
    </location>
</feature>
<gene>
    <name evidence="3" type="ORF">A6302_01882</name>
</gene>
<dbReference type="GO" id="GO:0016020">
    <property type="term" value="C:membrane"/>
    <property type="evidence" value="ECO:0007669"/>
    <property type="project" value="InterPro"/>
</dbReference>
<comment type="caution">
    <text evidence="3">The sequence shown here is derived from an EMBL/GenBank/DDBJ whole genome shotgun (WGS) entry which is preliminary data.</text>
</comment>
<keyword evidence="1" id="KW-1133">Transmembrane helix</keyword>
<dbReference type="PANTHER" id="PTHR22911">
    <property type="entry name" value="ACYL-MALONYL CONDENSING ENZYME-RELATED"/>
    <property type="match status" value="1"/>
</dbReference>
<dbReference type="Proteomes" id="UP000094622">
    <property type="component" value="Unassembled WGS sequence"/>
</dbReference>
<accession>A0A1E3H375</accession>
<feature type="transmembrane region" description="Helical" evidence="1">
    <location>
        <begin position="208"/>
        <end position="230"/>
    </location>
</feature>
<feature type="domain" description="EamA" evidence="2">
    <location>
        <begin position="37"/>
        <end position="169"/>
    </location>
</feature>